<dbReference type="AlphaFoldDB" id="A0A239DND1"/>
<dbReference type="EMBL" id="FZOJ01000008">
    <property type="protein sequence ID" value="SNS33164.1"/>
    <property type="molecule type" value="Genomic_DNA"/>
</dbReference>
<evidence type="ECO:0000313" key="3">
    <source>
        <dbReference type="Proteomes" id="UP000198304"/>
    </source>
</evidence>
<evidence type="ECO:0008006" key="4">
    <source>
        <dbReference type="Google" id="ProtNLM"/>
    </source>
</evidence>
<organism evidence="2 3">
    <name type="scientific">Anaerovirgula multivorans</name>
    <dbReference type="NCBI Taxonomy" id="312168"/>
    <lineage>
        <taxon>Bacteria</taxon>
        <taxon>Bacillati</taxon>
        <taxon>Bacillota</taxon>
        <taxon>Clostridia</taxon>
        <taxon>Peptostreptococcales</taxon>
        <taxon>Natronincolaceae</taxon>
        <taxon>Anaerovirgula</taxon>
    </lineage>
</organism>
<protein>
    <recommendedName>
        <fullName evidence="4">BNR repeat-containing family member</fullName>
    </recommendedName>
</protein>
<keyword evidence="1" id="KW-0175">Coiled coil</keyword>
<feature type="coiled-coil region" evidence="1">
    <location>
        <begin position="485"/>
        <end position="540"/>
    </location>
</feature>
<gene>
    <name evidence="2" type="ORF">SAMN05446037_100824</name>
</gene>
<proteinExistence type="predicted"/>
<dbReference type="OrthoDB" id="1707719at2"/>
<sequence>MHLFHQYYLIKTEDNTSYFFYLNKNQEIHYNIYSAENLLLKNEKLVVEIVMDFAATIDFNNQIHVICITKSGVLNYYIGLDTKWKHKTLTQLDVKSNTYRYLSLLIDKNYTHIFCIKTNLLNATIASIEHMYWNQKNINKTTITTYMPGKYPSPYEIDLDSMGNIHIIYKVFYRSNHQLFYNKFNIFNKKWGTSEMVSDLQEEHSHPSILIDRRDNLHLVWCTITKNNFTLKYKNKMNITNPKSKWCNPKILSSTNANNLSPIILHEGSFIKVLSKQNNNINEVVSNDYGLSWEPSSRNQSYRSKNPILIGYFSNHKLENKSSKIKYVYGEIEDNVNIFGAKLFKVKESSRVMNITSNTSNTIHKEKDPHDDVSISNNIIKENIDSSLDIKDTKLESSENIQTAEIQTAGINKGLVANDMKEINRKDKSFDQLIYNIENHMNTLINELEKLLEIKNLLEKNSFNSEESNQSLTPTKSKEFFTNQLLEINNTLSILDKEKNNLKEKLNTLQNQFDIVESRIKECQNRHVVLQEELSKFTDENLGFVNKIMSFFR</sequence>
<dbReference type="Gene3D" id="2.120.10.70">
    <property type="entry name" value="Fucose-specific lectin"/>
    <property type="match status" value="1"/>
</dbReference>
<evidence type="ECO:0000313" key="2">
    <source>
        <dbReference type="EMBL" id="SNS33164.1"/>
    </source>
</evidence>
<dbReference type="SUPFAM" id="SSF89372">
    <property type="entry name" value="Fucose-specific lectin"/>
    <property type="match status" value="1"/>
</dbReference>
<reference evidence="2 3" key="1">
    <citation type="submission" date="2017-06" db="EMBL/GenBank/DDBJ databases">
        <authorList>
            <person name="Kim H.J."/>
            <person name="Triplett B.A."/>
        </authorList>
    </citation>
    <scope>NUCLEOTIDE SEQUENCE [LARGE SCALE GENOMIC DNA]</scope>
    <source>
        <strain evidence="2 3">SCA</strain>
    </source>
</reference>
<evidence type="ECO:0000256" key="1">
    <source>
        <dbReference type="SAM" id="Coils"/>
    </source>
</evidence>
<name>A0A239DND1_9FIRM</name>
<accession>A0A239DND1</accession>
<dbReference type="Proteomes" id="UP000198304">
    <property type="component" value="Unassembled WGS sequence"/>
</dbReference>
<dbReference type="RefSeq" id="WP_089282708.1">
    <property type="nucleotide sequence ID" value="NZ_FZOJ01000008.1"/>
</dbReference>
<keyword evidence="3" id="KW-1185">Reference proteome</keyword>